<accession>A0ABP9NRF5</accession>
<keyword evidence="6" id="KW-0560">Oxidoreductase</keyword>
<dbReference type="InterPro" id="IPR016164">
    <property type="entry name" value="FAD-linked_Oxase-like_C"/>
</dbReference>
<evidence type="ECO:0000256" key="5">
    <source>
        <dbReference type="ARBA" id="ARBA00022946"/>
    </source>
</evidence>
<name>A0ABP9NRF5_9PSEU</name>
<gene>
    <name evidence="9" type="ORF">GCM10023320_46550</name>
</gene>
<evidence type="ECO:0000256" key="6">
    <source>
        <dbReference type="ARBA" id="ARBA00023002"/>
    </source>
</evidence>
<keyword evidence="3" id="KW-0285">Flavoprotein</keyword>
<dbReference type="InterPro" id="IPR036318">
    <property type="entry name" value="FAD-bd_PCMH-like_sf"/>
</dbReference>
<organism evidence="9 10">
    <name type="scientific">Pseudonocardia adelaidensis</name>
    <dbReference type="NCBI Taxonomy" id="648754"/>
    <lineage>
        <taxon>Bacteria</taxon>
        <taxon>Bacillati</taxon>
        <taxon>Actinomycetota</taxon>
        <taxon>Actinomycetes</taxon>
        <taxon>Pseudonocardiales</taxon>
        <taxon>Pseudonocardiaceae</taxon>
        <taxon>Pseudonocardia</taxon>
    </lineage>
</organism>
<dbReference type="PANTHER" id="PTHR11748:SF111">
    <property type="entry name" value="D-LACTATE DEHYDROGENASE, MITOCHONDRIAL-RELATED"/>
    <property type="match status" value="1"/>
</dbReference>
<dbReference type="PROSITE" id="PS51387">
    <property type="entry name" value="FAD_PCMH"/>
    <property type="match status" value="1"/>
</dbReference>
<evidence type="ECO:0000256" key="3">
    <source>
        <dbReference type="ARBA" id="ARBA00022630"/>
    </source>
</evidence>
<dbReference type="Proteomes" id="UP001500804">
    <property type="component" value="Unassembled WGS sequence"/>
</dbReference>
<dbReference type="SUPFAM" id="SSF55103">
    <property type="entry name" value="FAD-linked oxidases, C-terminal domain"/>
    <property type="match status" value="1"/>
</dbReference>
<dbReference type="Pfam" id="PF01565">
    <property type="entry name" value="FAD_binding_4"/>
    <property type="match status" value="1"/>
</dbReference>
<dbReference type="SUPFAM" id="SSF56176">
    <property type="entry name" value="FAD-binding/transporter-associated domain-like"/>
    <property type="match status" value="1"/>
</dbReference>
<dbReference type="InterPro" id="IPR016169">
    <property type="entry name" value="FAD-bd_PCMH_sub2"/>
</dbReference>
<dbReference type="Gene3D" id="3.30.465.10">
    <property type="match status" value="1"/>
</dbReference>
<evidence type="ECO:0000256" key="4">
    <source>
        <dbReference type="ARBA" id="ARBA00022827"/>
    </source>
</evidence>
<dbReference type="Gene3D" id="3.30.70.3450">
    <property type="match status" value="1"/>
</dbReference>
<dbReference type="EMBL" id="BAABJO010000018">
    <property type="protein sequence ID" value="GAA5128155.1"/>
    <property type="molecule type" value="Genomic_DNA"/>
</dbReference>
<comment type="cofactor">
    <cofactor evidence="1">
        <name>FAD</name>
        <dbReference type="ChEBI" id="CHEBI:57692"/>
    </cofactor>
</comment>
<reference evidence="10" key="1">
    <citation type="journal article" date="2019" name="Int. J. Syst. Evol. Microbiol.">
        <title>The Global Catalogue of Microorganisms (GCM) 10K type strain sequencing project: providing services to taxonomists for standard genome sequencing and annotation.</title>
        <authorList>
            <consortium name="The Broad Institute Genomics Platform"/>
            <consortium name="The Broad Institute Genome Sequencing Center for Infectious Disease"/>
            <person name="Wu L."/>
            <person name="Ma J."/>
        </authorList>
    </citation>
    <scope>NUCLEOTIDE SEQUENCE [LARGE SCALE GENOMIC DNA]</scope>
    <source>
        <strain evidence="10">JCM 18302</strain>
    </source>
</reference>
<dbReference type="Gene3D" id="1.10.45.10">
    <property type="entry name" value="Vanillyl-alcohol Oxidase, Chain A, domain 4"/>
    <property type="match status" value="1"/>
</dbReference>
<evidence type="ECO:0000256" key="7">
    <source>
        <dbReference type="ARBA" id="ARBA00038897"/>
    </source>
</evidence>
<evidence type="ECO:0000259" key="8">
    <source>
        <dbReference type="PROSITE" id="PS51387"/>
    </source>
</evidence>
<keyword evidence="4" id="KW-0274">FAD</keyword>
<dbReference type="InterPro" id="IPR006094">
    <property type="entry name" value="Oxid_FAD_bind_N"/>
</dbReference>
<keyword evidence="5" id="KW-0809">Transit peptide</keyword>
<dbReference type="InterPro" id="IPR016167">
    <property type="entry name" value="FAD-bd_PCMH_sub1"/>
</dbReference>
<comment type="caution">
    <text evidence="9">The sequence shown here is derived from an EMBL/GenBank/DDBJ whole genome shotgun (WGS) entry which is preliminary data.</text>
</comment>
<dbReference type="Gene3D" id="3.30.300.330">
    <property type="match status" value="1"/>
</dbReference>
<protein>
    <recommendedName>
        <fullName evidence="7">D-lactate dehydrogenase (cytochrome)</fullName>
        <ecNumber evidence="7">1.1.2.4</ecNumber>
    </recommendedName>
</protein>
<dbReference type="InterPro" id="IPR016171">
    <property type="entry name" value="Vanillyl_alc_oxidase_C-sub2"/>
</dbReference>
<dbReference type="EC" id="1.1.2.4" evidence="7"/>
<proteinExistence type="inferred from homology"/>
<evidence type="ECO:0000256" key="1">
    <source>
        <dbReference type="ARBA" id="ARBA00001974"/>
    </source>
</evidence>
<evidence type="ECO:0000313" key="9">
    <source>
        <dbReference type="EMBL" id="GAA5128155.1"/>
    </source>
</evidence>
<dbReference type="Pfam" id="PF02913">
    <property type="entry name" value="FAD-oxidase_C"/>
    <property type="match status" value="1"/>
</dbReference>
<keyword evidence="10" id="KW-1185">Reference proteome</keyword>
<dbReference type="RefSeq" id="WP_345607414.1">
    <property type="nucleotide sequence ID" value="NZ_BAABJO010000018.1"/>
</dbReference>
<dbReference type="InterPro" id="IPR016166">
    <property type="entry name" value="FAD-bd_PCMH"/>
</dbReference>
<evidence type="ECO:0000313" key="10">
    <source>
        <dbReference type="Proteomes" id="UP001500804"/>
    </source>
</evidence>
<evidence type="ECO:0000256" key="2">
    <source>
        <dbReference type="ARBA" id="ARBA00008000"/>
    </source>
</evidence>
<dbReference type="InterPro" id="IPR004113">
    <property type="entry name" value="FAD-bd_oxidored_4_C"/>
</dbReference>
<dbReference type="PANTHER" id="PTHR11748">
    <property type="entry name" value="D-LACTATE DEHYDROGENASE"/>
    <property type="match status" value="1"/>
</dbReference>
<comment type="similarity">
    <text evidence="2">Belongs to the FAD-binding oxidoreductase/transferase type 4 family.</text>
</comment>
<sequence length="487" mass="52217">MTPEQSRRAFRQRALVHELGRVVGHDHVSTERTALQEQAADWSWTARALLHHDLPLPTADVLAAPANAAQVARVLQIAYDHGAPVVPRGGGSGTQGGTFAPYGGIALDLRRLATIESIDTDSLTVTAGAGIDGAVLEEAVNEKGLTLAHYPGSAHRGATLGGYLAARGSGVASTKYGKAEDMALSVEAALPPGRLVRTPATPNHAAGPGLLPLLIGSEGTLGVITEATMRLDPLPEERRFLTFAFPTVDHGLRAAREVMVARWRPAVMRLYDPAGAAHLGGVVDLGVDGVVLMVVCDGDRRLVELESEAIGEVVRAAGGTDLGPDPARTWWEDREAPHTVGNAPRPPMIYGTTDACCTFDRLPELYRRKKEAVERDLGARYTAHFSHWYPWGAMIYDRFYVDEPPADPAEALALHDRIWDTLTAINLDAGAVLNDHHGVGLKLGRFMRDQYGEGFEVLAGIRRSIDPRGLMNPGKLGFPAPDLAEGV</sequence>
<feature type="domain" description="FAD-binding PCMH-type" evidence="8">
    <location>
        <begin position="54"/>
        <end position="234"/>
    </location>
</feature>
<dbReference type="Gene3D" id="3.30.43.10">
    <property type="entry name" value="Uridine Diphospho-n-acetylenolpyruvylglucosamine Reductase, domain 2"/>
    <property type="match status" value="1"/>
</dbReference>